<keyword evidence="2" id="KW-1185">Reference proteome</keyword>
<accession>A0ABQ2UZG0</accession>
<proteinExistence type="predicted"/>
<name>A0ABQ2UZG0_9PSEU</name>
<organism evidence="1 2">
    <name type="scientific">Lentzea flava</name>
    <dbReference type="NCBI Taxonomy" id="103732"/>
    <lineage>
        <taxon>Bacteria</taxon>
        <taxon>Bacillati</taxon>
        <taxon>Actinomycetota</taxon>
        <taxon>Actinomycetes</taxon>
        <taxon>Pseudonocardiales</taxon>
        <taxon>Pseudonocardiaceae</taxon>
        <taxon>Lentzea</taxon>
    </lineage>
</organism>
<reference evidence="2" key="1">
    <citation type="journal article" date="2019" name="Int. J. Syst. Evol. Microbiol.">
        <title>The Global Catalogue of Microorganisms (GCM) 10K type strain sequencing project: providing services to taxonomists for standard genome sequencing and annotation.</title>
        <authorList>
            <consortium name="The Broad Institute Genomics Platform"/>
            <consortium name="The Broad Institute Genome Sequencing Center for Infectious Disease"/>
            <person name="Wu L."/>
            <person name="Ma J."/>
        </authorList>
    </citation>
    <scope>NUCLEOTIDE SEQUENCE [LARGE SCALE GENOMIC DNA]</scope>
    <source>
        <strain evidence="2">JCM 3296</strain>
    </source>
</reference>
<gene>
    <name evidence="1" type="ORF">GCM10010178_62270</name>
</gene>
<dbReference type="EMBL" id="BMRE01000035">
    <property type="protein sequence ID" value="GGU61648.1"/>
    <property type="molecule type" value="Genomic_DNA"/>
</dbReference>
<evidence type="ECO:0000313" key="2">
    <source>
        <dbReference type="Proteomes" id="UP000649573"/>
    </source>
</evidence>
<sequence>MTTTRLVEVAARLSAAAEELALATAALINIVDATQTEEKPVADQLWLSSAQASKRSHRTASTVSHAAVNGLLHGHQAVPGGRWVFHADAIDAWLRGHDATRQREACGCDG</sequence>
<dbReference type="Proteomes" id="UP000649573">
    <property type="component" value="Unassembled WGS sequence"/>
</dbReference>
<protein>
    <recommendedName>
        <fullName evidence="3">Helix-turn-helix domain-containing protein</fullName>
    </recommendedName>
</protein>
<comment type="caution">
    <text evidence="1">The sequence shown here is derived from an EMBL/GenBank/DDBJ whole genome shotgun (WGS) entry which is preliminary data.</text>
</comment>
<evidence type="ECO:0008006" key="3">
    <source>
        <dbReference type="Google" id="ProtNLM"/>
    </source>
</evidence>
<evidence type="ECO:0000313" key="1">
    <source>
        <dbReference type="EMBL" id="GGU61648.1"/>
    </source>
</evidence>